<dbReference type="AlphaFoldDB" id="K9EBM9"/>
<keyword evidence="1" id="KW-0813">Transport</keyword>
<dbReference type="InterPro" id="IPR027417">
    <property type="entry name" value="P-loop_NTPase"/>
</dbReference>
<evidence type="ECO:0000313" key="11">
    <source>
        <dbReference type="Proteomes" id="UP000009875"/>
    </source>
</evidence>
<dbReference type="SUPFAM" id="SSF52540">
    <property type="entry name" value="P-loop containing nucleoside triphosphate hydrolases"/>
    <property type="match status" value="1"/>
</dbReference>
<evidence type="ECO:0000256" key="8">
    <source>
        <dbReference type="ARBA" id="ARBA00023136"/>
    </source>
</evidence>
<comment type="caution">
    <text evidence="10">The sequence shown here is derived from an EMBL/GenBank/DDBJ whole genome shotgun (WGS) entry which is preliminary data.</text>
</comment>
<gene>
    <name evidence="10" type="ORF">HMPREF9698_01397</name>
</gene>
<evidence type="ECO:0000259" key="9">
    <source>
        <dbReference type="PROSITE" id="PS50893"/>
    </source>
</evidence>
<reference evidence="10 11" key="1">
    <citation type="submission" date="2012-09" db="EMBL/GenBank/DDBJ databases">
        <title>The Genome Sequence of Alloiococcus otitis ATCC 51267.</title>
        <authorList>
            <consortium name="The Broad Institute Genome Sequencing Platform"/>
            <person name="Earl A."/>
            <person name="Ward D."/>
            <person name="Feldgarden M."/>
            <person name="Gevers D."/>
            <person name="Huys G."/>
            <person name="Walker B."/>
            <person name="Young S.K."/>
            <person name="Zeng Q."/>
            <person name="Gargeya S."/>
            <person name="Fitzgerald M."/>
            <person name="Haas B."/>
            <person name="Abouelleil A."/>
            <person name="Alvarado L."/>
            <person name="Arachchi H.M."/>
            <person name="Berlin A.M."/>
            <person name="Chapman S.B."/>
            <person name="Goldberg J."/>
            <person name="Griggs A."/>
            <person name="Gujja S."/>
            <person name="Hansen M."/>
            <person name="Howarth C."/>
            <person name="Imamovic A."/>
            <person name="Larimer J."/>
            <person name="McCowen C."/>
            <person name="Montmayeur A."/>
            <person name="Murphy C."/>
            <person name="Neiman D."/>
            <person name="Pearson M."/>
            <person name="Priest M."/>
            <person name="Roberts A."/>
            <person name="Saif S."/>
            <person name="Shea T."/>
            <person name="Sisk P."/>
            <person name="Sykes S."/>
            <person name="Wortman J."/>
            <person name="Nusbaum C."/>
            <person name="Birren B."/>
        </authorList>
    </citation>
    <scope>NUCLEOTIDE SEQUENCE [LARGE SCALE GENOMIC DNA]</scope>
    <source>
        <strain evidence="10 11">ATCC 51267</strain>
    </source>
</reference>
<keyword evidence="8" id="KW-0472">Membrane</keyword>
<evidence type="ECO:0000313" key="10">
    <source>
        <dbReference type="EMBL" id="EKU93236.1"/>
    </source>
</evidence>
<evidence type="ECO:0000256" key="5">
    <source>
        <dbReference type="ARBA" id="ARBA00022741"/>
    </source>
</evidence>
<sequence>MGSLIQLDQVCLELKDKIILQDISFAISQGDFVTLYGPSGSGKSSLLKLVASLIKPTSGTIYFKGQDIFAQDILDYRKKVSYFFQNPVLFGQTVRDNLSFPYQIRHLNFDQDRALDLLGRVKLDQSILDKSIQDISGGEKQRVALVRNLLFPPLVLLLDEITSSLDRETSQIIQDLLEDLLTQGATILSVSHKEEDINRSSRKIQIADGRMVD</sequence>
<evidence type="ECO:0000256" key="3">
    <source>
        <dbReference type="ARBA" id="ARBA00022519"/>
    </source>
</evidence>
<dbReference type="PROSITE" id="PS00211">
    <property type="entry name" value="ABC_TRANSPORTER_1"/>
    <property type="match status" value="1"/>
</dbReference>
<keyword evidence="7" id="KW-1278">Translocase</keyword>
<keyword evidence="11" id="KW-1185">Reference proteome</keyword>
<dbReference type="Proteomes" id="UP000009875">
    <property type="component" value="Unassembled WGS sequence"/>
</dbReference>
<dbReference type="PROSITE" id="PS50893">
    <property type="entry name" value="ABC_TRANSPORTER_2"/>
    <property type="match status" value="1"/>
</dbReference>
<dbReference type="InterPro" id="IPR003593">
    <property type="entry name" value="AAA+_ATPase"/>
</dbReference>
<evidence type="ECO:0000256" key="7">
    <source>
        <dbReference type="ARBA" id="ARBA00022967"/>
    </source>
</evidence>
<keyword evidence="3" id="KW-0997">Cell inner membrane</keyword>
<evidence type="ECO:0000256" key="1">
    <source>
        <dbReference type="ARBA" id="ARBA00022448"/>
    </source>
</evidence>
<dbReference type="PANTHER" id="PTHR43423:SF12">
    <property type="entry name" value="IRON EXPORT ATP-BINDING PROTEIN FETA-RELATED"/>
    <property type="match status" value="1"/>
</dbReference>
<evidence type="ECO:0000256" key="6">
    <source>
        <dbReference type="ARBA" id="ARBA00022840"/>
    </source>
</evidence>
<dbReference type="PANTHER" id="PTHR43423">
    <property type="entry name" value="ABC TRANSPORTER I FAMILY MEMBER 17"/>
    <property type="match status" value="1"/>
</dbReference>
<accession>K9EBM9</accession>
<dbReference type="GO" id="GO:0016887">
    <property type="term" value="F:ATP hydrolysis activity"/>
    <property type="evidence" value="ECO:0007669"/>
    <property type="project" value="InterPro"/>
</dbReference>
<dbReference type="Pfam" id="PF00005">
    <property type="entry name" value="ABC_tran"/>
    <property type="match status" value="1"/>
</dbReference>
<keyword evidence="5" id="KW-0547">Nucleotide-binding</keyword>
<dbReference type="Gene3D" id="3.40.50.300">
    <property type="entry name" value="P-loop containing nucleotide triphosphate hydrolases"/>
    <property type="match status" value="1"/>
</dbReference>
<protein>
    <recommendedName>
        <fullName evidence="9">ABC transporter domain-containing protein</fullName>
    </recommendedName>
</protein>
<dbReference type="GO" id="GO:0005524">
    <property type="term" value="F:ATP binding"/>
    <property type="evidence" value="ECO:0007669"/>
    <property type="project" value="UniProtKB-KW"/>
</dbReference>
<dbReference type="InterPro" id="IPR017871">
    <property type="entry name" value="ABC_transporter-like_CS"/>
</dbReference>
<dbReference type="RefSeq" id="WP_003778460.1">
    <property type="nucleotide sequence ID" value="NZ_JH992960.1"/>
</dbReference>
<name>K9EBM9_9LACT</name>
<keyword evidence="6" id="KW-0067">ATP-binding</keyword>
<keyword evidence="2" id="KW-1003">Cell membrane</keyword>
<organism evidence="10 11">
    <name type="scientific">Alloiococcus otitis ATCC 51267</name>
    <dbReference type="NCBI Taxonomy" id="883081"/>
    <lineage>
        <taxon>Bacteria</taxon>
        <taxon>Bacillati</taxon>
        <taxon>Bacillota</taxon>
        <taxon>Bacilli</taxon>
        <taxon>Lactobacillales</taxon>
        <taxon>Carnobacteriaceae</taxon>
        <taxon>Alloiococcus</taxon>
    </lineage>
</organism>
<evidence type="ECO:0000256" key="2">
    <source>
        <dbReference type="ARBA" id="ARBA00022475"/>
    </source>
</evidence>
<dbReference type="EMBL" id="AGXA01000022">
    <property type="protein sequence ID" value="EKU93236.1"/>
    <property type="molecule type" value="Genomic_DNA"/>
</dbReference>
<dbReference type="InterPro" id="IPR003439">
    <property type="entry name" value="ABC_transporter-like_ATP-bd"/>
</dbReference>
<proteinExistence type="predicted"/>
<dbReference type="HOGENOM" id="CLU_000604_1_22_9"/>
<dbReference type="STRING" id="883081.HMPREF9698_01397"/>
<dbReference type="OrthoDB" id="9785080at2"/>
<dbReference type="eggNOG" id="COG4619">
    <property type="taxonomic scope" value="Bacteria"/>
</dbReference>
<dbReference type="SMART" id="SM00382">
    <property type="entry name" value="AAA"/>
    <property type="match status" value="1"/>
</dbReference>
<feature type="domain" description="ABC transporter" evidence="9">
    <location>
        <begin position="5"/>
        <end position="212"/>
    </location>
</feature>
<keyword evidence="4" id="KW-0592">Phosphate transport</keyword>
<evidence type="ECO:0000256" key="4">
    <source>
        <dbReference type="ARBA" id="ARBA00022592"/>
    </source>
</evidence>
<dbReference type="GO" id="GO:0006817">
    <property type="term" value="P:phosphate ion transport"/>
    <property type="evidence" value="ECO:0007669"/>
    <property type="project" value="UniProtKB-KW"/>
</dbReference>